<evidence type="ECO:0008006" key="4">
    <source>
        <dbReference type="Google" id="ProtNLM"/>
    </source>
</evidence>
<proteinExistence type="predicted"/>
<feature type="chain" id="PRO_5013547176" description="Lipoprotein" evidence="1">
    <location>
        <begin position="23"/>
        <end position="143"/>
    </location>
</feature>
<evidence type="ECO:0000313" key="2">
    <source>
        <dbReference type="EMBL" id="PIR47887.1"/>
    </source>
</evidence>
<dbReference type="EMBL" id="PCYM01000001">
    <property type="protein sequence ID" value="PIR47887.1"/>
    <property type="molecule type" value="Genomic_DNA"/>
</dbReference>
<comment type="caution">
    <text evidence="2">The sequence shown here is derived from an EMBL/GenBank/DDBJ whole genome shotgun (WGS) entry which is preliminary data.</text>
</comment>
<keyword evidence="1" id="KW-0732">Signal</keyword>
<gene>
    <name evidence="2" type="ORF">COV06_00605</name>
</gene>
<dbReference type="AlphaFoldDB" id="A0A2H0RN59"/>
<evidence type="ECO:0000256" key="1">
    <source>
        <dbReference type="SAM" id="SignalP"/>
    </source>
</evidence>
<organism evidence="2 3">
    <name type="scientific">Candidatus Uhrbacteria bacterium CG10_big_fil_rev_8_21_14_0_10_50_16</name>
    <dbReference type="NCBI Taxonomy" id="1975039"/>
    <lineage>
        <taxon>Bacteria</taxon>
        <taxon>Candidatus Uhriibacteriota</taxon>
    </lineage>
</organism>
<protein>
    <recommendedName>
        <fullName evidence="4">Lipoprotein</fullName>
    </recommendedName>
</protein>
<accession>A0A2H0RN59</accession>
<evidence type="ECO:0000313" key="3">
    <source>
        <dbReference type="Proteomes" id="UP000230084"/>
    </source>
</evidence>
<dbReference type="PROSITE" id="PS51257">
    <property type="entry name" value="PROKAR_LIPOPROTEIN"/>
    <property type="match status" value="1"/>
</dbReference>
<feature type="signal peptide" evidence="1">
    <location>
        <begin position="1"/>
        <end position="22"/>
    </location>
</feature>
<name>A0A2H0RN59_9BACT</name>
<sequence>MTKRFFSLLFAFALLGAGCTSGSTPTNTVNYSVAELNATLGMELPVDSNITNVTDVAGHYTVIGYTDQTWQEVRDSFHTQLMAQGFQDTVSAKNSVIANPDKDVIIGSYIKANPGGTGPNSIVTRSITIGIEDGKTKFSVLKQ</sequence>
<reference evidence="2 3" key="1">
    <citation type="submission" date="2017-09" db="EMBL/GenBank/DDBJ databases">
        <title>Depth-based differentiation of microbial function through sediment-hosted aquifers and enrichment of novel symbionts in the deep terrestrial subsurface.</title>
        <authorList>
            <person name="Probst A.J."/>
            <person name="Ladd B."/>
            <person name="Jarett J.K."/>
            <person name="Geller-Mcgrath D.E."/>
            <person name="Sieber C.M."/>
            <person name="Emerson J.B."/>
            <person name="Anantharaman K."/>
            <person name="Thomas B.C."/>
            <person name="Malmstrom R."/>
            <person name="Stieglmeier M."/>
            <person name="Klingl A."/>
            <person name="Woyke T."/>
            <person name="Ryan C.M."/>
            <person name="Banfield J.F."/>
        </authorList>
    </citation>
    <scope>NUCLEOTIDE SEQUENCE [LARGE SCALE GENOMIC DNA]</scope>
    <source>
        <strain evidence="2">CG10_big_fil_rev_8_21_14_0_10_50_16</strain>
    </source>
</reference>
<dbReference type="Proteomes" id="UP000230084">
    <property type="component" value="Unassembled WGS sequence"/>
</dbReference>